<keyword evidence="4" id="KW-0238">DNA-binding</keyword>
<dbReference type="PROSITE" id="PS51186">
    <property type="entry name" value="GNAT"/>
    <property type="match status" value="1"/>
</dbReference>
<dbReference type="InterPro" id="IPR000835">
    <property type="entry name" value="HTH_MarR-typ"/>
</dbReference>
<dbReference type="GO" id="GO:0008080">
    <property type="term" value="F:N-acetyltransferase activity"/>
    <property type="evidence" value="ECO:0007669"/>
    <property type="project" value="InterPro"/>
</dbReference>
<dbReference type="Pfam" id="PF00583">
    <property type="entry name" value="Acetyltransf_1"/>
    <property type="match status" value="1"/>
</dbReference>
<protein>
    <submittedName>
        <fullName evidence="4">DNA-binding MarR family transcriptional regulator/GNAT superfamily N-acetyltransferase</fullName>
    </submittedName>
</protein>
<dbReference type="Gene3D" id="1.10.10.10">
    <property type="entry name" value="Winged helix-like DNA-binding domain superfamily/Winged helix DNA-binding domain"/>
    <property type="match status" value="1"/>
</dbReference>
<dbReference type="Proteomes" id="UP000549052">
    <property type="component" value="Unassembled WGS sequence"/>
</dbReference>
<accession>A0A839EQD9</accession>
<keyword evidence="1 4" id="KW-0808">Transferase</keyword>
<proteinExistence type="predicted"/>
<comment type="caution">
    <text evidence="4">The sequence shown here is derived from an EMBL/GenBank/DDBJ whole genome shotgun (WGS) entry which is preliminary data.</text>
</comment>
<evidence type="ECO:0000259" key="3">
    <source>
        <dbReference type="PROSITE" id="PS51186"/>
    </source>
</evidence>
<dbReference type="PANTHER" id="PTHR13947:SF37">
    <property type="entry name" value="LD18367P"/>
    <property type="match status" value="1"/>
</dbReference>
<dbReference type="GO" id="GO:0003700">
    <property type="term" value="F:DNA-binding transcription factor activity"/>
    <property type="evidence" value="ECO:0007669"/>
    <property type="project" value="InterPro"/>
</dbReference>
<dbReference type="GO" id="GO:0003677">
    <property type="term" value="F:DNA binding"/>
    <property type="evidence" value="ECO:0007669"/>
    <property type="project" value="UniProtKB-KW"/>
</dbReference>
<name>A0A839EQD9_9HYPH</name>
<keyword evidence="5" id="KW-1185">Reference proteome</keyword>
<dbReference type="PROSITE" id="PS50995">
    <property type="entry name" value="HTH_MARR_2"/>
    <property type="match status" value="1"/>
</dbReference>
<dbReference type="InterPro" id="IPR050769">
    <property type="entry name" value="NAT_camello-type"/>
</dbReference>
<dbReference type="RefSeq" id="WP_182550369.1">
    <property type="nucleotide sequence ID" value="NZ_JACGXN010000005.1"/>
</dbReference>
<evidence type="ECO:0000313" key="4">
    <source>
        <dbReference type="EMBL" id="MBA8879724.1"/>
    </source>
</evidence>
<feature type="domain" description="HTH marR-type" evidence="2">
    <location>
        <begin position="3"/>
        <end position="145"/>
    </location>
</feature>
<evidence type="ECO:0000313" key="5">
    <source>
        <dbReference type="Proteomes" id="UP000549052"/>
    </source>
</evidence>
<dbReference type="InterPro" id="IPR036388">
    <property type="entry name" value="WH-like_DNA-bd_sf"/>
</dbReference>
<dbReference type="SMART" id="SM00347">
    <property type="entry name" value="HTH_MARR"/>
    <property type="match status" value="1"/>
</dbReference>
<dbReference type="AlphaFoldDB" id="A0A839EQD9"/>
<dbReference type="PANTHER" id="PTHR13947">
    <property type="entry name" value="GNAT FAMILY N-ACETYLTRANSFERASE"/>
    <property type="match status" value="1"/>
</dbReference>
<organism evidence="4 5">
    <name type="scientific">Phyllobacterium myrsinacearum</name>
    <dbReference type="NCBI Taxonomy" id="28101"/>
    <lineage>
        <taxon>Bacteria</taxon>
        <taxon>Pseudomonadati</taxon>
        <taxon>Pseudomonadota</taxon>
        <taxon>Alphaproteobacteria</taxon>
        <taxon>Hyphomicrobiales</taxon>
        <taxon>Phyllobacteriaceae</taxon>
        <taxon>Phyllobacterium</taxon>
    </lineage>
</organism>
<reference evidence="4 5" key="1">
    <citation type="submission" date="2020-07" db="EMBL/GenBank/DDBJ databases">
        <title>Genomic Encyclopedia of Type Strains, Phase IV (KMG-V): Genome sequencing to study the core and pangenomes of soil and plant-associated prokaryotes.</title>
        <authorList>
            <person name="Whitman W."/>
        </authorList>
    </citation>
    <scope>NUCLEOTIDE SEQUENCE [LARGE SCALE GENOMIC DNA]</scope>
    <source>
        <strain evidence="4 5">AN3</strain>
    </source>
</reference>
<sequence>MTDSPLQATVRPIRDASRRLVRELGFMKPTLAGTEFSASAVHALIEIGARDYLTSGELSDILNLEKSSVSRMVRKLVDAGELVESVSETDSRIKPLSLTGKGRETLAAIDAFAQEQVVAALNNLSPNIHKTVRDGLALYADALEASRTGSMSSAMRPVTIETGYRPGVIGRAAEMHARFYANTVGFGQFFESKVASGLAEFAGRLDRSSNQLWTAIEDGNIVGTVVIDGEDLGTGCAHLRWFIVEDGRRGGGLGRRLLDEAISFCDQQEFAEIQLWTFKGLDAARRLYETFGFVLDEEWPGQQWGSEVTEQRFVRRIRDVGRRMQTAGLK</sequence>
<dbReference type="InterPro" id="IPR036390">
    <property type="entry name" value="WH_DNA-bd_sf"/>
</dbReference>
<dbReference type="EMBL" id="JACGXN010000005">
    <property type="protein sequence ID" value="MBA8879724.1"/>
    <property type="molecule type" value="Genomic_DNA"/>
</dbReference>
<dbReference type="InterPro" id="IPR016181">
    <property type="entry name" value="Acyl_CoA_acyltransferase"/>
</dbReference>
<gene>
    <name evidence="4" type="ORF">FHW16_003443</name>
</gene>
<feature type="domain" description="N-acetyltransferase" evidence="3">
    <location>
        <begin position="168"/>
        <end position="315"/>
    </location>
</feature>
<dbReference type="InterPro" id="IPR000182">
    <property type="entry name" value="GNAT_dom"/>
</dbReference>
<dbReference type="SUPFAM" id="SSF46785">
    <property type="entry name" value="Winged helix' DNA-binding domain"/>
    <property type="match status" value="1"/>
</dbReference>
<dbReference type="Gene3D" id="3.40.630.30">
    <property type="match status" value="1"/>
</dbReference>
<dbReference type="SUPFAM" id="SSF55729">
    <property type="entry name" value="Acyl-CoA N-acyltransferases (Nat)"/>
    <property type="match status" value="1"/>
</dbReference>
<evidence type="ECO:0000259" key="2">
    <source>
        <dbReference type="PROSITE" id="PS50995"/>
    </source>
</evidence>
<dbReference type="Pfam" id="PF12802">
    <property type="entry name" value="MarR_2"/>
    <property type="match status" value="1"/>
</dbReference>
<evidence type="ECO:0000256" key="1">
    <source>
        <dbReference type="ARBA" id="ARBA00022679"/>
    </source>
</evidence>